<proteinExistence type="predicted"/>
<feature type="transmembrane region" description="Helical" evidence="1">
    <location>
        <begin position="92"/>
        <end position="109"/>
    </location>
</feature>
<keyword evidence="1" id="KW-0472">Membrane</keyword>
<name>A0A6G6AD72_9VIRU</name>
<dbReference type="EMBL" id="MN175499">
    <property type="protein sequence ID" value="QID06380.1"/>
    <property type="molecule type" value="Genomic_DNA"/>
</dbReference>
<feature type="transmembrane region" description="Helical" evidence="1">
    <location>
        <begin position="30"/>
        <end position="52"/>
    </location>
</feature>
<feature type="transmembrane region" description="Helical" evidence="1">
    <location>
        <begin position="59"/>
        <end position="80"/>
    </location>
</feature>
<keyword evidence="1" id="KW-0812">Transmembrane</keyword>
<sequence length="124" mass="14320">MLVKYNYNMNISEEAKRLIDDTFTEPFHEYAFEVISDIVLGVALGVIINMIVDYMGNLLGLPFSVKLIIQLIFIIFILYFLKIDSNVLYSSWKGHTSYGIIFTSVFIAAQKNLIKFFQDVYDIV</sequence>
<keyword evidence="1" id="KW-1133">Transmembrane helix</keyword>
<organism evidence="2">
    <name type="scientific">Borely moumouvirus</name>
    <dbReference type="NCBI Taxonomy" id="2712067"/>
    <lineage>
        <taxon>Viruses</taxon>
        <taxon>Varidnaviria</taxon>
        <taxon>Bamfordvirae</taxon>
        <taxon>Nucleocytoviricota</taxon>
        <taxon>Megaviricetes</taxon>
        <taxon>Imitervirales</taxon>
        <taxon>Mimiviridae</taxon>
        <taxon>Megamimivirinae</taxon>
        <taxon>Moumouvirus</taxon>
    </lineage>
</organism>
<reference evidence="2" key="1">
    <citation type="submission" date="2019-07" db="EMBL/GenBank/DDBJ databases">
        <title>The discovery of a new lineage B mimivirus raises questions about particles surface fibrils.</title>
        <authorList>
            <person name="Silva L.K.S."/>
            <person name="Rodrigues R.A.L."/>
            <person name="Andrade A.C.S.P."/>
            <person name="Hikida H."/>
            <person name="Andreani J."/>
            <person name="Levasseur A."/>
            <person name="La Scola B."/>
            <person name="Abrahao J.S."/>
        </authorList>
    </citation>
    <scope>NUCLEOTIDE SEQUENCE</scope>
    <source>
        <strain evidence="2">B60</strain>
    </source>
</reference>
<protein>
    <submittedName>
        <fullName evidence="2">Uncharacterized protein</fullName>
    </submittedName>
</protein>
<evidence type="ECO:0000256" key="1">
    <source>
        <dbReference type="SAM" id="Phobius"/>
    </source>
</evidence>
<accession>A0A6G6AD72</accession>
<evidence type="ECO:0000313" key="2">
    <source>
        <dbReference type="EMBL" id="QID06380.1"/>
    </source>
</evidence>